<dbReference type="EMBL" id="CAJHUB010000654">
    <property type="protein sequence ID" value="CAD7670240.1"/>
    <property type="molecule type" value="Genomic_DNA"/>
</dbReference>
<keyword evidence="4 5" id="KW-0472">Membrane</keyword>
<evidence type="ECO:0000256" key="5">
    <source>
        <dbReference type="SAM" id="Phobius"/>
    </source>
</evidence>
<dbReference type="GO" id="GO:0016020">
    <property type="term" value="C:membrane"/>
    <property type="evidence" value="ECO:0007669"/>
    <property type="project" value="UniProtKB-SubCell"/>
</dbReference>
<dbReference type="Proteomes" id="UP000645828">
    <property type="component" value="Unassembled WGS sequence"/>
</dbReference>
<keyword evidence="7" id="KW-1185">Reference proteome</keyword>
<evidence type="ECO:0000313" key="6">
    <source>
        <dbReference type="EMBL" id="CAD7670240.1"/>
    </source>
</evidence>
<feature type="transmembrane region" description="Helical" evidence="5">
    <location>
        <begin position="166"/>
        <end position="186"/>
    </location>
</feature>
<dbReference type="AlphaFoldDB" id="A0A811XXL9"/>
<feature type="transmembrane region" description="Helical" evidence="5">
    <location>
        <begin position="136"/>
        <end position="159"/>
    </location>
</feature>
<reference evidence="6" key="1">
    <citation type="submission" date="2020-12" db="EMBL/GenBank/DDBJ databases">
        <authorList>
            <consortium name="Molecular Ecology Group"/>
        </authorList>
    </citation>
    <scope>NUCLEOTIDE SEQUENCE</scope>
    <source>
        <strain evidence="6">TBG_1078</strain>
    </source>
</reference>
<comment type="subcellular location">
    <subcellularLocation>
        <location evidence="1">Membrane</location>
        <topology evidence="1">Multi-pass membrane protein</topology>
    </subcellularLocation>
</comment>
<feature type="transmembrane region" description="Helical" evidence="5">
    <location>
        <begin position="228"/>
        <end position="248"/>
    </location>
</feature>
<feature type="transmembrane region" description="Helical" evidence="5">
    <location>
        <begin position="99"/>
        <end position="124"/>
    </location>
</feature>
<evidence type="ECO:0000313" key="7">
    <source>
        <dbReference type="Proteomes" id="UP000645828"/>
    </source>
</evidence>
<evidence type="ECO:0000256" key="2">
    <source>
        <dbReference type="ARBA" id="ARBA00022692"/>
    </source>
</evidence>
<evidence type="ECO:0000256" key="1">
    <source>
        <dbReference type="ARBA" id="ARBA00004141"/>
    </source>
</evidence>
<gene>
    <name evidence="6" type="ORF">NYPRO_LOCUS3035</name>
</gene>
<accession>A0A811XXL9</accession>
<evidence type="ECO:0000256" key="3">
    <source>
        <dbReference type="ARBA" id="ARBA00022989"/>
    </source>
</evidence>
<sequence length="288" mass="32082">MAGSSKWRSQGQKWDGSDLASLLHLPPTSLGQVLAPEAYGAPAVIPRPEVRGLPPWQLPPWQSHRLTQPGQLILPQLLTPLSFLPPAWHQKKSRKRNSLLMELGAFHIVLALLCLLFGSCLVSTIKSLHLVALKSWYPFCQTASFLISGILVIMTDIYLETYLEKILCLIAQTISFFYVLPGLFVITKDLFLESPLRSLSGGHTPPAHPPVSLSPNLLQIHIQSLELALLYFTVLEFFLLSSLAITVCRNDRGGSFFLQKDVSSLFAGISVEFRRWPASPLLSYQHMT</sequence>
<organism evidence="6 7">
    <name type="scientific">Nyctereutes procyonoides</name>
    <name type="common">Raccoon dog</name>
    <name type="synonym">Canis procyonoides</name>
    <dbReference type="NCBI Taxonomy" id="34880"/>
    <lineage>
        <taxon>Eukaryota</taxon>
        <taxon>Metazoa</taxon>
        <taxon>Chordata</taxon>
        <taxon>Craniata</taxon>
        <taxon>Vertebrata</taxon>
        <taxon>Euteleostomi</taxon>
        <taxon>Mammalia</taxon>
        <taxon>Eutheria</taxon>
        <taxon>Laurasiatheria</taxon>
        <taxon>Carnivora</taxon>
        <taxon>Caniformia</taxon>
        <taxon>Canidae</taxon>
        <taxon>Nyctereutes</taxon>
    </lineage>
</organism>
<dbReference type="Pfam" id="PF04103">
    <property type="entry name" value="CD20"/>
    <property type="match status" value="1"/>
</dbReference>
<evidence type="ECO:0000256" key="4">
    <source>
        <dbReference type="ARBA" id="ARBA00023136"/>
    </source>
</evidence>
<name>A0A811XXL9_NYCPR</name>
<keyword evidence="2 5" id="KW-0812">Transmembrane</keyword>
<proteinExistence type="predicted"/>
<comment type="caution">
    <text evidence="6">The sequence shown here is derived from an EMBL/GenBank/DDBJ whole genome shotgun (WGS) entry which is preliminary data.</text>
</comment>
<dbReference type="InterPro" id="IPR007237">
    <property type="entry name" value="CD20-like"/>
</dbReference>
<keyword evidence="3 5" id="KW-1133">Transmembrane helix</keyword>
<protein>
    <submittedName>
        <fullName evidence="6">(raccoon dog) hypothetical protein</fullName>
    </submittedName>
</protein>